<dbReference type="Pfam" id="PF01546">
    <property type="entry name" value="Peptidase_M20"/>
    <property type="match status" value="1"/>
</dbReference>
<evidence type="ECO:0000259" key="10">
    <source>
        <dbReference type="Pfam" id="PF07687"/>
    </source>
</evidence>
<evidence type="ECO:0000256" key="9">
    <source>
        <dbReference type="ARBA" id="ARBA00023285"/>
    </source>
</evidence>
<dbReference type="GO" id="GO:0008777">
    <property type="term" value="F:acetylornithine deacetylase activity"/>
    <property type="evidence" value="ECO:0007669"/>
    <property type="project" value="UniProtKB-EC"/>
</dbReference>
<dbReference type="InterPro" id="IPR002933">
    <property type="entry name" value="Peptidase_M20"/>
</dbReference>
<evidence type="ECO:0000256" key="6">
    <source>
        <dbReference type="ARBA" id="ARBA00022723"/>
    </source>
</evidence>
<evidence type="ECO:0000256" key="4">
    <source>
        <dbReference type="ARBA" id="ARBA00022571"/>
    </source>
</evidence>
<evidence type="ECO:0000256" key="8">
    <source>
        <dbReference type="ARBA" id="ARBA00022833"/>
    </source>
</evidence>
<dbReference type="Gene3D" id="3.30.70.360">
    <property type="match status" value="1"/>
</dbReference>
<dbReference type="NCBIfam" id="NF005710">
    <property type="entry name" value="PRK07522.1"/>
    <property type="match status" value="1"/>
</dbReference>
<dbReference type="InterPro" id="IPR001261">
    <property type="entry name" value="ArgE/DapE_CS"/>
</dbReference>
<keyword evidence="7 11" id="KW-0378">Hydrolase</keyword>
<dbReference type="Proteomes" id="UP000386847">
    <property type="component" value="Chromosome"/>
</dbReference>
<dbReference type="SUPFAM" id="SSF55031">
    <property type="entry name" value="Bacterial exopeptidase dimerisation domain"/>
    <property type="match status" value="1"/>
</dbReference>
<proteinExistence type="inferred from homology"/>
<dbReference type="PANTHER" id="PTHR43808:SF31">
    <property type="entry name" value="N-ACETYL-L-CITRULLINE DEACETYLASE"/>
    <property type="match status" value="1"/>
</dbReference>
<dbReference type="KEGG" id="rain:Rai3103_16310"/>
<dbReference type="RefSeq" id="WP_153573449.1">
    <property type="nucleotide sequence ID" value="NZ_CP045725.1"/>
</dbReference>
<accession>A0A5Q2FCV0</accession>
<name>A0A5Q2FCV0_9ACTN</name>
<keyword evidence="3" id="KW-0963">Cytoplasm</keyword>
<dbReference type="InterPro" id="IPR011650">
    <property type="entry name" value="Peptidase_M20_dimer"/>
</dbReference>
<comment type="similarity">
    <text evidence="2">Belongs to the peptidase M20A family. ArgE subfamily.</text>
</comment>
<keyword evidence="4" id="KW-0055">Arginine biosynthesis</keyword>
<dbReference type="Pfam" id="PF07687">
    <property type="entry name" value="M20_dimer"/>
    <property type="match status" value="1"/>
</dbReference>
<keyword evidence="5" id="KW-0028">Amino-acid biosynthesis</keyword>
<evidence type="ECO:0000256" key="3">
    <source>
        <dbReference type="ARBA" id="ARBA00022490"/>
    </source>
</evidence>
<dbReference type="CDD" id="cd03894">
    <property type="entry name" value="M20_ArgE"/>
    <property type="match status" value="1"/>
</dbReference>
<gene>
    <name evidence="11" type="primary">argE</name>
    <name evidence="11" type="ORF">Rai3103_16310</name>
</gene>
<dbReference type="SUPFAM" id="SSF53187">
    <property type="entry name" value="Zn-dependent exopeptidases"/>
    <property type="match status" value="1"/>
</dbReference>
<dbReference type="EMBL" id="CP045725">
    <property type="protein sequence ID" value="QGF24920.1"/>
    <property type="molecule type" value="Genomic_DNA"/>
</dbReference>
<evidence type="ECO:0000256" key="1">
    <source>
        <dbReference type="ARBA" id="ARBA00001947"/>
    </source>
</evidence>
<dbReference type="InterPro" id="IPR050072">
    <property type="entry name" value="Peptidase_M20A"/>
</dbReference>
<protein>
    <submittedName>
        <fullName evidence="11">Acetylornithine deacetylase</fullName>
        <ecNumber evidence="11">3.5.1.16</ecNumber>
    </submittedName>
</protein>
<dbReference type="NCBIfam" id="TIGR01892">
    <property type="entry name" value="AcOrn-deacetyl"/>
    <property type="match status" value="1"/>
</dbReference>
<dbReference type="EC" id="3.5.1.16" evidence="11"/>
<evidence type="ECO:0000313" key="12">
    <source>
        <dbReference type="Proteomes" id="UP000386847"/>
    </source>
</evidence>
<keyword evidence="9" id="KW-0170">Cobalt</keyword>
<organism evidence="11 12">
    <name type="scientific">Raineyella fluvialis</name>
    <dbReference type="NCBI Taxonomy" id="2662261"/>
    <lineage>
        <taxon>Bacteria</taxon>
        <taxon>Bacillati</taxon>
        <taxon>Actinomycetota</taxon>
        <taxon>Actinomycetes</taxon>
        <taxon>Propionibacteriales</taxon>
        <taxon>Propionibacteriaceae</taxon>
        <taxon>Raineyella</taxon>
    </lineage>
</organism>
<dbReference type="Gene3D" id="3.40.630.10">
    <property type="entry name" value="Zn peptidases"/>
    <property type="match status" value="1"/>
</dbReference>
<dbReference type="AlphaFoldDB" id="A0A5Q2FCV0"/>
<evidence type="ECO:0000256" key="5">
    <source>
        <dbReference type="ARBA" id="ARBA00022605"/>
    </source>
</evidence>
<feature type="domain" description="Peptidase M20 dimerisation" evidence="10">
    <location>
        <begin position="182"/>
        <end position="292"/>
    </location>
</feature>
<dbReference type="PANTHER" id="PTHR43808">
    <property type="entry name" value="ACETYLORNITHINE DEACETYLASE"/>
    <property type="match status" value="1"/>
</dbReference>
<dbReference type="InterPro" id="IPR036264">
    <property type="entry name" value="Bact_exopeptidase_dim_dom"/>
</dbReference>
<comment type="cofactor">
    <cofactor evidence="1">
        <name>Zn(2+)</name>
        <dbReference type="ChEBI" id="CHEBI:29105"/>
    </cofactor>
</comment>
<keyword evidence="8" id="KW-0862">Zinc</keyword>
<evidence type="ECO:0000256" key="2">
    <source>
        <dbReference type="ARBA" id="ARBA00005691"/>
    </source>
</evidence>
<reference evidence="11 12" key="1">
    <citation type="submission" date="2019-10" db="EMBL/GenBank/DDBJ databases">
        <title>Genomic analysis of Raineyella sp. CBA3103.</title>
        <authorList>
            <person name="Roh S.W."/>
        </authorList>
    </citation>
    <scope>NUCLEOTIDE SEQUENCE [LARGE SCALE GENOMIC DNA]</scope>
    <source>
        <strain evidence="11 12">CBA3103</strain>
    </source>
</reference>
<dbReference type="InterPro" id="IPR010169">
    <property type="entry name" value="AcOrn-deacetyl"/>
</dbReference>
<keyword evidence="12" id="KW-1185">Reference proteome</keyword>
<evidence type="ECO:0000256" key="7">
    <source>
        <dbReference type="ARBA" id="ARBA00022801"/>
    </source>
</evidence>
<keyword evidence="6" id="KW-0479">Metal-binding</keyword>
<dbReference type="GO" id="GO:0006526">
    <property type="term" value="P:L-arginine biosynthetic process"/>
    <property type="evidence" value="ECO:0007669"/>
    <property type="project" value="UniProtKB-KW"/>
</dbReference>
<dbReference type="PROSITE" id="PS00758">
    <property type="entry name" value="ARGE_DAPE_CPG2_1"/>
    <property type="match status" value="1"/>
</dbReference>
<dbReference type="GO" id="GO:0046872">
    <property type="term" value="F:metal ion binding"/>
    <property type="evidence" value="ECO:0007669"/>
    <property type="project" value="UniProtKB-KW"/>
</dbReference>
<sequence length="395" mass="41730">MSADWGRLDDRAVDWLTRLLSLDTTSRRSNLPVAELIAEECRALGIPVHLRPDPTGAKANLVATIAAADGTTTGGIALSGHMDTVPVDGQDWTTDPYTPQVRDGHLYARGAADMKGFLALVTAALPRFAATRLAEPVHLAFTFDEELAARGAGQMVEDLAALGVHPRACIVGEPTSMRVITGHKSVNIVRIDVHGLAAHSSLPAAGCNAVEYAAAMCTAFRAITDAWRDEGPYDEDYAVAHSTGGVMMIEGGTARNIVPERCTVLLEFRTIAAVDPHDVVTRLRSVADDLTRQMRAEQVGAGIEVVVEDMVPALSARRDSPAAQAAIAYGGIPSDEHVTYGTDGGAFHAAGIETVICGPGDIAQAHGVDEYVDIDQLEACQDFLAAMLSRLSAAD</sequence>
<evidence type="ECO:0000313" key="11">
    <source>
        <dbReference type="EMBL" id="QGF24920.1"/>
    </source>
</evidence>